<comment type="caution">
    <text evidence="1">The sequence shown here is derived from an EMBL/GenBank/DDBJ whole genome shotgun (WGS) entry which is preliminary data.</text>
</comment>
<name>A0ACB8QKI1_9AGAM</name>
<organism evidence="1 2">
    <name type="scientific">Vararia minispora EC-137</name>
    <dbReference type="NCBI Taxonomy" id="1314806"/>
    <lineage>
        <taxon>Eukaryota</taxon>
        <taxon>Fungi</taxon>
        <taxon>Dikarya</taxon>
        <taxon>Basidiomycota</taxon>
        <taxon>Agaricomycotina</taxon>
        <taxon>Agaricomycetes</taxon>
        <taxon>Russulales</taxon>
        <taxon>Lachnocladiaceae</taxon>
        <taxon>Vararia</taxon>
    </lineage>
</organism>
<sequence>MAKGKSVNPADAFRKAQRKKELKKNKEQRAKARDFALVKKDTFDLQDEIDKLSVLPEPSSVEKQRLKELTVELEKINKKKEEYVAEHPEQRKLVFRARRTEQDKANGDAGSSKHVDRTRKLFGKNGLPLHPERSIYYDPVLNPHGVPPPGMPYVERPLLPDEMGDADADSDDEIVMPEGPPPPGIGTDEEPIDSEDDIPMPDGPPPGEAPEEFEMPPGPPLVPNSVPPMPLGAPPLPIPPNGVFRSPGDLLPPPSGFPANFPPGGAQISSSGIPSYFPPPLAGLPPPPAGIPPPPAGFPPFPPGPPTGFAPPPLGFMPSPPPGFFPRQTSAGALQDPLAGVPHQTFQAHRQQRQNHHLNHAQSQSRPPPPPPTHPLPHNPMAPPLGTASVTATVSAEPELRDLKKESTAFVPASMRRKKATAGAQASGGKVNAAPSVGGEVGEQREERPDLVSALKGQFGDAKPREKGDYEKFVEEMGDILGAS</sequence>
<evidence type="ECO:0000313" key="1">
    <source>
        <dbReference type="EMBL" id="KAI0032165.1"/>
    </source>
</evidence>
<dbReference type="Proteomes" id="UP000814128">
    <property type="component" value="Unassembled WGS sequence"/>
</dbReference>
<proteinExistence type="predicted"/>
<evidence type="ECO:0000313" key="2">
    <source>
        <dbReference type="Proteomes" id="UP000814128"/>
    </source>
</evidence>
<dbReference type="EMBL" id="MU273555">
    <property type="protein sequence ID" value="KAI0032165.1"/>
    <property type="molecule type" value="Genomic_DNA"/>
</dbReference>
<reference evidence="1" key="1">
    <citation type="submission" date="2021-02" db="EMBL/GenBank/DDBJ databases">
        <authorList>
            <consortium name="DOE Joint Genome Institute"/>
            <person name="Ahrendt S."/>
            <person name="Looney B.P."/>
            <person name="Miyauchi S."/>
            <person name="Morin E."/>
            <person name="Drula E."/>
            <person name="Courty P.E."/>
            <person name="Chicoki N."/>
            <person name="Fauchery L."/>
            <person name="Kohler A."/>
            <person name="Kuo A."/>
            <person name="Labutti K."/>
            <person name="Pangilinan J."/>
            <person name="Lipzen A."/>
            <person name="Riley R."/>
            <person name="Andreopoulos W."/>
            <person name="He G."/>
            <person name="Johnson J."/>
            <person name="Barry K.W."/>
            <person name="Grigoriev I.V."/>
            <person name="Nagy L."/>
            <person name="Hibbett D."/>
            <person name="Henrissat B."/>
            <person name="Matheny P.B."/>
            <person name="Labbe J."/>
            <person name="Martin F."/>
        </authorList>
    </citation>
    <scope>NUCLEOTIDE SEQUENCE</scope>
    <source>
        <strain evidence="1">EC-137</strain>
    </source>
</reference>
<accession>A0ACB8QKI1</accession>
<gene>
    <name evidence="1" type="ORF">K488DRAFT_70865</name>
</gene>
<reference evidence="1" key="2">
    <citation type="journal article" date="2022" name="New Phytol.">
        <title>Evolutionary transition to the ectomycorrhizal habit in the genomes of a hyperdiverse lineage of mushroom-forming fungi.</title>
        <authorList>
            <person name="Looney B."/>
            <person name="Miyauchi S."/>
            <person name="Morin E."/>
            <person name="Drula E."/>
            <person name="Courty P.E."/>
            <person name="Kohler A."/>
            <person name="Kuo A."/>
            <person name="LaButti K."/>
            <person name="Pangilinan J."/>
            <person name="Lipzen A."/>
            <person name="Riley R."/>
            <person name="Andreopoulos W."/>
            <person name="He G."/>
            <person name="Johnson J."/>
            <person name="Nolan M."/>
            <person name="Tritt A."/>
            <person name="Barry K.W."/>
            <person name="Grigoriev I.V."/>
            <person name="Nagy L.G."/>
            <person name="Hibbett D."/>
            <person name="Henrissat B."/>
            <person name="Matheny P.B."/>
            <person name="Labbe J."/>
            <person name="Martin F.M."/>
        </authorList>
    </citation>
    <scope>NUCLEOTIDE SEQUENCE</scope>
    <source>
        <strain evidence="1">EC-137</strain>
    </source>
</reference>
<keyword evidence="2" id="KW-1185">Reference proteome</keyword>
<protein>
    <submittedName>
        <fullName evidence="1">WW domain binding protein 11-domain-containing protein</fullName>
    </submittedName>
</protein>